<comment type="caution">
    <text evidence="2">The sequence shown here is derived from an EMBL/GenBank/DDBJ whole genome shotgun (WGS) entry which is preliminary data.</text>
</comment>
<evidence type="ECO:0000313" key="3">
    <source>
        <dbReference type="Proteomes" id="UP000295264"/>
    </source>
</evidence>
<evidence type="ECO:0000256" key="1">
    <source>
        <dbReference type="SAM" id="Phobius"/>
    </source>
</evidence>
<evidence type="ECO:0000313" key="2">
    <source>
        <dbReference type="EMBL" id="TEA34853.1"/>
    </source>
</evidence>
<proteinExistence type="predicted"/>
<keyword evidence="1" id="KW-1133">Transmembrane helix</keyword>
<protein>
    <recommendedName>
        <fullName evidence="4">NADH dehydrogenase subunit 5</fullName>
    </recommendedName>
</protein>
<dbReference type="AlphaFoldDB" id="A0A484GGP0"/>
<accession>A0A484GGP0</accession>
<sequence>ITIRTLKSSLSFKLDCFSIIFIPVALFIT</sequence>
<evidence type="ECO:0008006" key="4">
    <source>
        <dbReference type="Google" id="ProtNLM"/>
    </source>
</evidence>
<organism evidence="2 3">
    <name type="scientific">Sousa chinensis</name>
    <name type="common">Indo-pacific humpbacked dolphin</name>
    <name type="synonym">Steno chinensis</name>
    <dbReference type="NCBI Taxonomy" id="103600"/>
    <lineage>
        <taxon>Eukaryota</taxon>
        <taxon>Metazoa</taxon>
        <taxon>Chordata</taxon>
        <taxon>Craniata</taxon>
        <taxon>Vertebrata</taxon>
        <taxon>Euteleostomi</taxon>
        <taxon>Mammalia</taxon>
        <taxon>Eutheria</taxon>
        <taxon>Laurasiatheria</taxon>
        <taxon>Artiodactyla</taxon>
        <taxon>Whippomorpha</taxon>
        <taxon>Cetacea</taxon>
        <taxon>Odontoceti</taxon>
        <taxon>Delphinidae</taxon>
        <taxon>Sousa</taxon>
    </lineage>
</organism>
<keyword evidence="1" id="KW-0812">Transmembrane</keyword>
<keyword evidence="1" id="KW-0472">Membrane</keyword>
<feature type="non-terminal residue" evidence="2">
    <location>
        <position position="1"/>
    </location>
</feature>
<name>A0A484GGP0_SOUCH</name>
<keyword evidence="3" id="KW-1185">Reference proteome</keyword>
<reference evidence="2 3" key="1">
    <citation type="journal article" date="2018" name="Genomics">
        <title>Molecular footprints of inshore aquatic adaptation in Indo-Pacific humpback dolphin (Sousa chinensis).</title>
        <authorList>
            <person name="Ming Y."/>
            <person name="Jian J."/>
            <person name="Yu F."/>
            <person name="Yu X."/>
            <person name="Wang J."/>
            <person name="Liu W."/>
        </authorList>
    </citation>
    <scope>NUCLEOTIDE SEQUENCE [LARGE SCALE GENOMIC DNA]</scope>
    <source>
        <strain evidence="2">MY-2018</strain>
        <tissue evidence="2">Skin</tissue>
    </source>
</reference>
<gene>
    <name evidence="2" type="ORF">DBR06_SOUSAS4310034</name>
</gene>
<dbReference type="Proteomes" id="UP000295264">
    <property type="component" value="Unassembled WGS sequence"/>
</dbReference>
<feature type="transmembrane region" description="Helical" evidence="1">
    <location>
        <begin position="12"/>
        <end position="28"/>
    </location>
</feature>
<dbReference type="EMBL" id="QWLN02008471">
    <property type="protein sequence ID" value="TEA34853.1"/>
    <property type="molecule type" value="Genomic_DNA"/>
</dbReference>